<gene>
    <name evidence="2" type="ORF">TRIP_D210060</name>
</gene>
<evidence type="ECO:0000313" key="2">
    <source>
        <dbReference type="EMBL" id="VBB43781.1"/>
    </source>
</evidence>
<dbReference type="Pfam" id="PF13385">
    <property type="entry name" value="Laminin_G_3"/>
    <property type="match status" value="1"/>
</dbReference>
<sequence>MKKIKLISLLVIAFFAVTFTSCKKEETLPPIGGYNSADEVGKTDLVAYWPLNGDGKESLSSTAPTKSSNVTWVDGVKDKAASFNLGYLLYGTLANLGTNLNNGFTVSAWVKLTNNQDATNAASVIFSLARANEWAGSINMMSETAWYKSTSDSIIFKGLIVSNTDLGWQDSRNTIKVSAEEAADGNVAYPNKVGGKWAHMVITWDNTTKLFKVYSNGVKISNPKWENRDATATKDFVITTPCHPVLGALETFATGTTTDSWNKGLVGQIDEVRVWKRALAGSDIGYLYQLELAGR</sequence>
<dbReference type="InterPro" id="IPR013320">
    <property type="entry name" value="ConA-like_dom_sf"/>
</dbReference>
<dbReference type="GO" id="GO:0005975">
    <property type="term" value="P:carbohydrate metabolic process"/>
    <property type="evidence" value="ECO:0007669"/>
    <property type="project" value="UniProtKB-ARBA"/>
</dbReference>
<accession>A0A653A6W3</accession>
<evidence type="ECO:0000256" key="1">
    <source>
        <dbReference type="SAM" id="SignalP"/>
    </source>
</evidence>
<dbReference type="GO" id="GO:0004553">
    <property type="term" value="F:hydrolase activity, hydrolyzing O-glycosyl compounds"/>
    <property type="evidence" value="ECO:0007669"/>
    <property type="project" value="UniProtKB-ARBA"/>
</dbReference>
<feature type="signal peptide" evidence="1">
    <location>
        <begin position="1"/>
        <end position="23"/>
    </location>
</feature>
<feature type="chain" id="PRO_5024850119" description="LamG-like jellyroll fold domain-containing protein" evidence="1">
    <location>
        <begin position="24"/>
        <end position="295"/>
    </location>
</feature>
<dbReference type="Gene3D" id="2.60.120.200">
    <property type="match status" value="1"/>
</dbReference>
<keyword evidence="1" id="KW-0732">Signal</keyword>
<reference evidence="2" key="1">
    <citation type="submission" date="2018-07" db="EMBL/GenBank/DDBJ databases">
        <authorList>
            <consortium name="Genoscope - CEA"/>
            <person name="William W."/>
        </authorList>
    </citation>
    <scope>NUCLEOTIDE SEQUENCE</scope>
    <source>
        <strain evidence="2">IK1</strain>
    </source>
</reference>
<evidence type="ECO:0008006" key="3">
    <source>
        <dbReference type="Google" id="ProtNLM"/>
    </source>
</evidence>
<dbReference type="EMBL" id="UPXZ01000014">
    <property type="protein sequence ID" value="VBB43781.1"/>
    <property type="molecule type" value="Genomic_DNA"/>
</dbReference>
<proteinExistence type="predicted"/>
<dbReference type="PROSITE" id="PS51257">
    <property type="entry name" value="PROKAR_LIPOPROTEIN"/>
    <property type="match status" value="1"/>
</dbReference>
<dbReference type="AlphaFoldDB" id="A0A653A6W3"/>
<protein>
    <recommendedName>
        <fullName evidence="3">LamG-like jellyroll fold domain-containing protein</fullName>
    </recommendedName>
</protein>
<dbReference type="SUPFAM" id="SSF49899">
    <property type="entry name" value="Concanavalin A-like lectins/glucanases"/>
    <property type="match status" value="1"/>
</dbReference>
<organism evidence="2">
    <name type="scientific">uncultured Paludibacter sp</name>
    <dbReference type="NCBI Taxonomy" id="497635"/>
    <lineage>
        <taxon>Bacteria</taxon>
        <taxon>Pseudomonadati</taxon>
        <taxon>Bacteroidota</taxon>
        <taxon>Bacteroidia</taxon>
        <taxon>Bacteroidales</taxon>
        <taxon>Paludibacteraceae</taxon>
        <taxon>Paludibacter</taxon>
        <taxon>environmental samples</taxon>
    </lineage>
</organism>
<name>A0A653A6W3_9BACT</name>